<dbReference type="Gene3D" id="3.40.50.300">
    <property type="entry name" value="P-loop containing nucleotide triphosphate hydrolases"/>
    <property type="match status" value="1"/>
</dbReference>
<proteinExistence type="predicted"/>
<reference evidence="1 2" key="1">
    <citation type="submission" date="2015-06" db="EMBL/GenBank/DDBJ databases">
        <title>Genome sequencing project of Bacillus galactosidilyticus PL133.</title>
        <authorList>
            <person name="Gaiero J."/>
            <person name="Nicol R."/>
            <person name="Habash M."/>
        </authorList>
    </citation>
    <scope>NUCLEOTIDE SEQUENCE [LARGE SCALE GENOMIC DNA]</scope>
    <source>
        <strain evidence="1 2">PL133</strain>
    </source>
</reference>
<dbReference type="AlphaFoldDB" id="A0A0Q9Y850"/>
<dbReference type="CDD" id="cd00267">
    <property type="entry name" value="ABC_ATPase"/>
    <property type="match status" value="1"/>
</dbReference>
<evidence type="ECO:0000313" key="2">
    <source>
        <dbReference type="Proteomes" id="UP000053881"/>
    </source>
</evidence>
<accession>A0A0Q9Y850</accession>
<dbReference type="InterPro" id="IPR027417">
    <property type="entry name" value="P-loop_NTPase"/>
</dbReference>
<sequence>MIPWRLQFSGIRDYGVEEMNLENEHDHVIITGPNGTGKSTISFCMGAVLRSSKVDIDGLKSQNLPVDQTWHAQIRFLFKNVGYSRIDAPLYIEFRLYCEQLPKQPIKLRYEIHDGDEIDQLELRQTYRSGDVNKNNYSAYKRELQFKYKIHPDLYYLICGISKRSINLLRWCQRSGSGYLVKCMESKKFRKTGKQVWKL</sequence>
<dbReference type="SUPFAM" id="SSF52540">
    <property type="entry name" value="P-loop containing nucleoside triphosphate hydrolases"/>
    <property type="match status" value="1"/>
</dbReference>
<dbReference type="EMBL" id="LGPB01000017">
    <property type="protein sequence ID" value="KRG16981.1"/>
    <property type="molecule type" value="Genomic_DNA"/>
</dbReference>
<dbReference type="Proteomes" id="UP000053881">
    <property type="component" value="Unassembled WGS sequence"/>
</dbReference>
<dbReference type="PATRIC" id="fig|217031.4.peg.549"/>
<gene>
    <name evidence="1" type="ORF">ACA29_01575</name>
</gene>
<organism evidence="1 2">
    <name type="scientific">Lederbergia galactosidilytica</name>
    <dbReference type="NCBI Taxonomy" id="217031"/>
    <lineage>
        <taxon>Bacteria</taxon>
        <taxon>Bacillati</taxon>
        <taxon>Bacillota</taxon>
        <taxon>Bacilli</taxon>
        <taxon>Bacillales</taxon>
        <taxon>Bacillaceae</taxon>
        <taxon>Lederbergia</taxon>
    </lineage>
</organism>
<protein>
    <submittedName>
        <fullName evidence="1">Uncharacterized protein</fullName>
    </submittedName>
</protein>
<name>A0A0Q9Y850_9BACI</name>
<evidence type="ECO:0000313" key="1">
    <source>
        <dbReference type="EMBL" id="KRG16981.1"/>
    </source>
</evidence>
<comment type="caution">
    <text evidence="1">The sequence shown here is derived from an EMBL/GenBank/DDBJ whole genome shotgun (WGS) entry which is preliminary data.</text>
</comment>